<evidence type="ECO:0000313" key="8">
    <source>
        <dbReference type="Proteomes" id="UP000321306"/>
    </source>
</evidence>
<dbReference type="InterPro" id="IPR000719">
    <property type="entry name" value="Prot_kinase_dom"/>
</dbReference>
<feature type="binding site" evidence="5">
    <location>
        <position position="45"/>
    </location>
    <ligand>
        <name>ATP</name>
        <dbReference type="ChEBI" id="CHEBI:30616"/>
    </ligand>
</feature>
<dbReference type="InterPro" id="IPR011009">
    <property type="entry name" value="Kinase-like_dom_sf"/>
</dbReference>
<dbReference type="PROSITE" id="PS50011">
    <property type="entry name" value="PROTEIN_KINASE_DOM"/>
    <property type="match status" value="1"/>
</dbReference>
<proteinExistence type="predicted"/>
<dbReference type="PROSITE" id="PS00108">
    <property type="entry name" value="PROTEIN_KINASE_ST"/>
    <property type="match status" value="1"/>
</dbReference>
<dbReference type="InterPro" id="IPR008271">
    <property type="entry name" value="Ser/Thr_kinase_AS"/>
</dbReference>
<dbReference type="SMART" id="SM00220">
    <property type="entry name" value="S_TKc"/>
    <property type="match status" value="1"/>
</dbReference>
<comment type="caution">
    <text evidence="7">The sequence shown here is derived from an EMBL/GenBank/DDBJ whole genome shotgun (WGS) entry which is preliminary data.</text>
</comment>
<dbReference type="AlphaFoldDB" id="A0A511NBF3"/>
<dbReference type="GO" id="GO:0005524">
    <property type="term" value="F:ATP binding"/>
    <property type="evidence" value="ECO:0007669"/>
    <property type="project" value="UniProtKB-UniRule"/>
</dbReference>
<dbReference type="RefSeq" id="WP_186816329.1">
    <property type="nucleotide sequence ID" value="NZ_BJXB01000059.1"/>
</dbReference>
<keyword evidence="2 5" id="KW-0547">Nucleotide-binding</keyword>
<evidence type="ECO:0000256" key="4">
    <source>
        <dbReference type="ARBA" id="ARBA00022840"/>
    </source>
</evidence>
<dbReference type="SUPFAM" id="SSF56112">
    <property type="entry name" value="Protein kinase-like (PK-like)"/>
    <property type="match status" value="1"/>
</dbReference>
<accession>A0A511NBF3</accession>
<sequence length="544" mass="59971">MQHHLSRGTKLQAGKYTVGKVLGRGGFGITYQGANTILGSVVAIKEMFMEGSSRTPSGRVIHPSHLDYPQARDDFIKEAQILARFDHPSVVRVFDAFEENHTVYLVMELLLGDTLASLIQSRTFDSTELIVLTRQLLEGLKLLHDAGLIHRDVKPENILLTPSGRAVLIDFGTARAYQAGKTTHHTRIVTPGYAPLEQYAGAARYGPYTDLYALGASLYHLIVGEMPPPATDRVMGIPLLPLPEGLMEGFRGMVFACLSLKVEDRPQTVVEAFNLLNSEKGKAEGQTSITHAVPFADNTRQVIVHPCTEASLRTDDGMKKRSFLPHGDPDHLDLTHFSNGVLTFDCKVLGTLSSSTKKHLQLTYVLKDGSCVEIKGLTLPHHVYLSDLDDFVVAMHYQMWPGLNLFRNGCVDILPAKAVIGDLLGLRAMPKEAKIGPDLSFSRVPSCTFKKEPNQTLVGERYRDTTRQEGKTVVFDLDGQPGEVCIATFDSNLGSTGPSCIRHLTQKTPFTLNISGYLGRVFYTLTPETKIEIGKPFDGMVYFD</sequence>
<dbReference type="Gene3D" id="3.30.200.20">
    <property type="entry name" value="Phosphorylase Kinase, domain 1"/>
    <property type="match status" value="1"/>
</dbReference>
<dbReference type="PANTHER" id="PTHR43289">
    <property type="entry name" value="MITOGEN-ACTIVATED PROTEIN KINASE KINASE KINASE 20-RELATED"/>
    <property type="match status" value="1"/>
</dbReference>
<dbReference type="Gene3D" id="1.10.510.10">
    <property type="entry name" value="Transferase(Phosphotransferase) domain 1"/>
    <property type="match status" value="1"/>
</dbReference>
<evidence type="ECO:0000256" key="2">
    <source>
        <dbReference type="ARBA" id="ARBA00022741"/>
    </source>
</evidence>
<keyword evidence="1" id="KW-0808">Transferase</keyword>
<keyword evidence="8" id="KW-1185">Reference proteome</keyword>
<dbReference type="Pfam" id="PF00069">
    <property type="entry name" value="Pkinase"/>
    <property type="match status" value="1"/>
</dbReference>
<keyword evidence="4 5" id="KW-0067">ATP-binding</keyword>
<reference evidence="7 8" key="1">
    <citation type="submission" date="2019-07" db="EMBL/GenBank/DDBJ databases">
        <title>Whole genome shotgun sequence of Deinococcus cellulosilyticus NBRC 106333.</title>
        <authorList>
            <person name="Hosoyama A."/>
            <person name="Uohara A."/>
            <person name="Ohji S."/>
            <person name="Ichikawa N."/>
        </authorList>
    </citation>
    <scope>NUCLEOTIDE SEQUENCE [LARGE SCALE GENOMIC DNA]</scope>
    <source>
        <strain evidence="7 8">NBRC 106333</strain>
    </source>
</reference>
<dbReference type="CDD" id="cd14014">
    <property type="entry name" value="STKc_PknB_like"/>
    <property type="match status" value="1"/>
</dbReference>
<dbReference type="PROSITE" id="PS00107">
    <property type="entry name" value="PROTEIN_KINASE_ATP"/>
    <property type="match status" value="1"/>
</dbReference>
<dbReference type="GO" id="GO:0004674">
    <property type="term" value="F:protein serine/threonine kinase activity"/>
    <property type="evidence" value="ECO:0007669"/>
    <property type="project" value="TreeGrafter"/>
</dbReference>
<dbReference type="EMBL" id="BJXB01000059">
    <property type="protein sequence ID" value="GEM50124.1"/>
    <property type="molecule type" value="Genomic_DNA"/>
</dbReference>
<keyword evidence="3" id="KW-0418">Kinase</keyword>
<gene>
    <name evidence="7" type="ORF">DC3_57590</name>
</gene>
<evidence type="ECO:0000256" key="5">
    <source>
        <dbReference type="PROSITE-ProRule" id="PRU10141"/>
    </source>
</evidence>
<name>A0A511NBF3_DEIC1</name>
<evidence type="ECO:0000256" key="3">
    <source>
        <dbReference type="ARBA" id="ARBA00022777"/>
    </source>
</evidence>
<dbReference type="PANTHER" id="PTHR43289:SF34">
    <property type="entry name" value="SERINE_THREONINE-PROTEIN KINASE YBDM-RELATED"/>
    <property type="match status" value="1"/>
</dbReference>
<evidence type="ECO:0000313" key="7">
    <source>
        <dbReference type="EMBL" id="GEM50124.1"/>
    </source>
</evidence>
<protein>
    <recommendedName>
        <fullName evidence="6">Protein kinase domain-containing protein</fullName>
    </recommendedName>
</protein>
<evidence type="ECO:0000256" key="1">
    <source>
        <dbReference type="ARBA" id="ARBA00022679"/>
    </source>
</evidence>
<dbReference type="Proteomes" id="UP000321306">
    <property type="component" value="Unassembled WGS sequence"/>
</dbReference>
<dbReference type="InterPro" id="IPR017441">
    <property type="entry name" value="Protein_kinase_ATP_BS"/>
</dbReference>
<organism evidence="7 8">
    <name type="scientific">Deinococcus cellulosilyticus (strain DSM 18568 / NBRC 106333 / KACC 11606 / 5516J-15)</name>
    <dbReference type="NCBI Taxonomy" id="1223518"/>
    <lineage>
        <taxon>Bacteria</taxon>
        <taxon>Thermotogati</taxon>
        <taxon>Deinococcota</taxon>
        <taxon>Deinococci</taxon>
        <taxon>Deinococcales</taxon>
        <taxon>Deinococcaceae</taxon>
        <taxon>Deinococcus</taxon>
    </lineage>
</organism>
<evidence type="ECO:0000259" key="6">
    <source>
        <dbReference type="PROSITE" id="PS50011"/>
    </source>
</evidence>
<feature type="domain" description="Protein kinase" evidence="6">
    <location>
        <begin position="16"/>
        <end position="276"/>
    </location>
</feature>